<gene>
    <name evidence="1" type="ORF">DS031_14395</name>
</gene>
<organism evidence="1 2">
    <name type="scientific">Bacillus taeanensis</name>
    <dbReference type="NCBI Taxonomy" id="273032"/>
    <lineage>
        <taxon>Bacteria</taxon>
        <taxon>Bacillati</taxon>
        <taxon>Bacillota</taxon>
        <taxon>Bacilli</taxon>
        <taxon>Bacillales</taxon>
        <taxon>Bacillaceae</taxon>
        <taxon>Bacillus</taxon>
    </lineage>
</organism>
<evidence type="ECO:0000313" key="2">
    <source>
        <dbReference type="Proteomes" id="UP000253314"/>
    </source>
</evidence>
<accession>A0A366XYC3</accession>
<keyword evidence="2" id="KW-1185">Reference proteome</keyword>
<proteinExistence type="predicted"/>
<dbReference type="RefSeq" id="WP_113806775.1">
    <property type="nucleotide sequence ID" value="NZ_QOCW01000015.1"/>
</dbReference>
<dbReference type="Proteomes" id="UP000253314">
    <property type="component" value="Unassembled WGS sequence"/>
</dbReference>
<dbReference type="OrthoDB" id="2614436at2"/>
<dbReference type="EMBL" id="QOCW01000015">
    <property type="protein sequence ID" value="RBW68921.1"/>
    <property type="molecule type" value="Genomic_DNA"/>
</dbReference>
<reference evidence="1 2" key="1">
    <citation type="submission" date="2018-07" db="EMBL/GenBank/DDBJ databases">
        <title>Lottiidibacillus patelloidae gen. nov., sp. nov., isolated from the intestinal tract of a marine limpet and the reclassification of B. taeanensis BH030017T, B. algicola KMM 3737T and B. hwajinpoensis SW-72T as genus Lottiidibacillus.</title>
        <authorList>
            <person name="Liu R."/>
            <person name="Huang Z."/>
        </authorList>
    </citation>
    <scope>NUCLEOTIDE SEQUENCE [LARGE SCALE GENOMIC DNA]</scope>
    <source>
        <strain evidence="1 2">BH030017</strain>
    </source>
</reference>
<evidence type="ECO:0000313" key="1">
    <source>
        <dbReference type="EMBL" id="RBW68921.1"/>
    </source>
</evidence>
<protein>
    <submittedName>
        <fullName evidence="1">Uncharacterized protein</fullName>
    </submittedName>
</protein>
<sequence length="151" mass="17261">MEQINLPAHGEENGAMHSRMIAVSDQQDGRTNVRAWIRTNERGKAIFAAAYSTHTSHRETYMNIALPLPFGNTTGVLTLNHDKGNGLTLSSLPCGGDEGIYFHTKRFTVRLPLQEHFHVWKNDDAGLHAVHTMWLFRKKFLSITYHIHRRQ</sequence>
<name>A0A366XYC3_9BACI</name>
<dbReference type="AlphaFoldDB" id="A0A366XYC3"/>
<comment type="caution">
    <text evidence="1">The sequence shown here is derived from an EMBL/GenBank/DDBJ whole genome shotgun (WGS) entry which is preliminary data.</text>
</comment>